<dbReference type="SUPFAM" id="SSF48452">
    <property type="entry name" value="TPR-like"/>
    <property type="match status" value="1"/>
</dbReference>
<dbReference type="Gene3D" id="1.25.40.10">
    <property type="entry name" value="Tetratricopeptide repeat domain"/>
    <property type="match status" value="1"/>
</dbReference>
<proteinExistence type="inferred from homology"/>
<evidence type="ECO:0000259" key="4">
    <source>
        <dbReference type="Pfam" id="PF16331"/>
    </source>
</evidence>
<feature type="compositionally biased region" description="Low complexity" evidence="3">
    <location>
        <begin position="114"/>
        <end position="123"/>
    </location>
</feature>
<dbReference type="Pfam" id="PF14559">
    <property type="entry name" value="TPR_19"/>
    <property type="match status" value="1"/>
</dbReference>
<keyword evidence="1" id="KW-0132">Cell division</keyword>
<dbReference type="Gene3D" id="1.20.5.110">
    <property type="match status" value="1"/>
</dbReference>
<gene>
    <name evidence="5" type="primary">ybgF</name>
    <name evidence="1" type="synonym">cpoB</name>
    <name evidence="5" type="ORF">M9405_01625</name>
</gene>
<comment type="subcellular location">
    <subcellularLocation>
        <location evidence="1">Periplasm</location>
    </subcellularLocation>
</comment>
<evidence type="ECO:0000313" key="6">
    <source>
        <dbReference type="Proteomes" id="UP001056834"/>
    </source>
</evidence>
<feature type="domain" description="YbgF trimerisation" evidence="4">
    <location>
        <begin position="32"/>
        <end position="96"/>
    </location>
</feature>
<dbReference type="HAMAP" id="MF_02066">
    <property type="entry name" value="CpoB"/>
    <property type="match status" value="1"/>
</dbReference>
<accession>A0ABY4STV1</accession>
<keyword evidence="2" id="KW-0802">TPR repeat</keyword>
<dbReference type="InterPro" id="IPR011990">
    <property type="entry name" value="TPR-like_helical_dom_sf"/>
</dbReference>
<dbReference type="EMBL" id="CP097762">
    <property type="protein sequence ID" value="URJ25400.1"/>
    <property type="molecule type" value="Genomic_DNA"/>
</dbReference>
<comment type="function">
    <text evidence="1">Mediates coordination of peptidoglycan synthesis and outer membrane constriction during cell division.</text>
</comment>
<dbReference type="InterPro" id="IPR032519">
    <property type="entry name" value="YbgF_tri"/>
</dbReference>
<feature type="region of interest" description="Disordered" evidence="3">
    <location>
        <begin position="105"/>
        <end position="127"/>
    </location>
</feature>
<organism evidence="5 6">
    <name type="scientific">Candidatus Blochmannia ocreatus</name>
    <name type="common">nom. nud.</name>
    <dbReference type="NCBI Taxonomy" id="251538"/>
    <lineage>
        <taxon>Bacteria</taxon>
        <taxon>Pseudomonadati</taxon>
        <taxon>Pseudomonadota</taxon>
        <taxon>Gammaproteobacteria</taxon>
        <taxon>Enterobacterales</taxon>
        <taxon>Enterobacteriaceae</taxon>
        <taxon>ant endosymbionts</taxon>
        <taxon>Candidatus Blochmanniella</taxon>
    </lineage>
</organism>
<keyword evidence="1" id="KW-0131">Cell cycle</keyword>
<evidence type="ECO:0000256" key="1">
    <source>
        <dbReference type="HAMAP-Rule" id="MF_02066"/>
    </source>
</evidence>
<evidence type="ECO:0000256" key="2">
    <source>
        <dbReference type="PROSITE-ProRule" id="PRU00339"/>
    </source>
</evidence>
<evidence type="ECO:0000256" key="3">
    <source>
        <dbReference type="SAM" id="MobiDB-lite"/>
    </source>
</evidence>
<sequence>MITIILFIFLTFFESNIIYSQDLHKKINEKNKNITQLQQISNAHSQYLIQIQKQLTENQHDIDILRGNIQDIQYNISNIITQQESMHHQINNFLKSKNLNLQYRNENNSDDVPNTQLQNQQTHQHTKKYTGIDAEQQSYKDAVNLVLKNKQYDQAIQLFHNFVKNYPKSIYQANAHYWLGQLYYQKGQKDNASHHFALVVKNYPKSSKAANALLKIGFLVQEKKVDMAKKIYQQVITLYPNSESAKQAKKLLYSLK</sequence>
<dbReference type="InterPro" id="IPR019734">
    <property type="entry name" value="TPR_rpt"/>
</dbReference>
<comment type="similarity">
    <text evidence="1">Belongs to the CpoB family.</text>
</comment>
<evidence type="ECO:0000313" key="5">
    <source>
        <dbReference type="EMBL" id="URJ25400.1"/>
    </source>
</evidence>
<reference evidence="5" key="1">
    <citation type="submission" date="2022-05" db="EMBL/GenBank/DDBJ databases">
        <title>Impact of host demography and evolutionary history on endosymbiont molecular evolution: a test in carpenter ants (Genus Camponotus) and their Blochmannia endosymbionts.</title>
        <authorList>
            <person name="Manthey J.D."/>
            <person name="Giron J.C."/>
            <person name="Hruska J.P."/>
        </authorList>
    </citation>
    <scope>NUCLEOTIDE SEQUENCE</scope>
    <source>
        <strain evidence="5">C-006</strain>
    </source>
</reference>
<dbReference type="InterPro" id="IPR034706">
    <property type="entry name" value="CpoB"/>
</dbReference>
<dbReference type="PROSITE" id="PS50005">
    <property type="entry name" value="TPR"/>
    <property type="match status" value="1"/>
</dbReference>
<keyword evidence="6" id="KW-1185">Reference proteome</keyword>
<dbReference type="Pfam" id="PF16331">
    <property type="entry name" value="TolA_bind_tri"/>
    <property type="match status" value="1"/>
</dbReference>
<dbReference type="InterPro" id="IPR014162">
    <property type="entry name" value="CpoB_C"/>
</dbReference>
<dbReference type="NCBIfam" id="TIGR02795">
    <property type="entry name" value="tol_pal_ybgF"/>
    <property type="match status" value="1"/>
</dbReference>
<feature type="repeat" description="TPR" evidence="2">
    <location>
        <begin position="173"/>
        <end position="206"/>
    </location>
</feature>
<keyword evidence="1" id="KW-0574">Periplasm</keyword>
<dbReference type="Proteomes" id="UP001056834">
    <property type="component" value="Chromosome"/>
</dbReference>
<name>A0ABY4STV1_9ENTR</name>
<protein>
    <recommendedName>
        <fullName evidence="1">Cell division coordinator CpoB</fullName>
    </recommendedName>
</protein>
<keyword evidence="1" id="KW-0732">Signal</keyword>
<dbReference type="RefSeq" id="WP_250223531.1">
    <property type="nucleotide sequence ID" value="NZ_CP097762.1"/>
</dbReference>